<evidence type="ECO:0000313" key="2">
    <source>
        <dbReference type="Proteomes" id="UP001164539"/>
    </source>
</evidence>
<proteinExistence type="predicted"/>
<sequence length="717" mass="78434">MATATATLPLLLRTNPTRLPTPRRHALTKHKLSLTSPLGKSLTFPPFLPAKINPKLTITCAYVTGPASDPIVIEPDPKIDESDSRTEKIPSPPNLITWGLLWSLLMKHKLRLGLAVLTLFGCTSCTLSMPIFSGRFFEVLIGARPEPLWRLLSKVALLYAMEPIFTVIFVINMNTVWENVMSTVRAQIFRRVLIQKAEFFDRYKVGELSGLLTSDLGSLKALVSENISRDRGFRAFSEVVGTICILFTLAPQLAPILGVLMLTVSVLVAVYKRSTVPVFKAHGLAQASISDCVTETFSAIRTVRSFGGEKRQMLMFGSQVLAYQKSGIKLGIFKSVNESLTRVAIYISLLALYCLGGSKVKAGELSVGIVASFIGYTFTLTFAVQGLVNTFGDLRGTFAAVERINSVLSRTEIDEALAYGLEREIHQKEVQDENMKLFLFDSSNGKNQQLNLHYMSALKSASSVCNITWSGDVCLEDVHFSYPLRPDVEILNGLNLTLKCGTVTALVGPSGAGKSTIVQLLARFYEPTRGRITVGGEDVRTFDKSEWARVVSIVNQEPVLFSVTVGENIAYGLPDDDVCKDDIIKAAKAANAHEFIISLPQGYDTLVGERGGLLSGGQRQRIAIARALLKNAPILILDEATSALDAVSERLVQDALNHLMKGRTTLVIAHRLSTVQNAHKIALCSDGRIAELGTHFELLAKKGQYAALVDTQRLAFE</sequence>
<reference evidence="1 2" key="1">
    <citation type="journal article" date="2023" name="Science">
        <title>Complex scaffold remodeling in plant triterpene biosynthesis.</title>
        <authorList>
            <person name="De La Pena R."/>
            <person name="Hodgson H."/>
            <person name="Liu J.C."/>
            <person name="Stephenson M.J."/>
            <person name="Martin A.C."/>
            <person name="Owen C."/>
            <person name="Harkess A."/>
            <person name="Leebens-Mack J."/>
            <person name="Jimenez L.E."/>
            <person name="Osbourn A."/>
            <person name="Sattely E.S."/>
        </authorList>
    </citation>
    <scope>NUCLEOTIDE SEQUENCE [LARGE SCALE GENOMIC DNA]</scope>
    <source>
        <strain evidence="2">cv. JPN11</strain>
        <tissue evidence="1">Leaf</tissue>
    </source>
</reference>
<organism evidence="1 2">
    <name type="scientific">Melia azedarach</name>
    <name type="common">Chinaberry tree</name>
    <dbReference type="NCBI Taxonomy" id="155640"/>
    <lineage>
        <taxon>Eukaryota</taxon>
        <taxon>Viridiplantae</taxon>
        <taxon>Streptophyta</taxon>
        <taxon>Embryophyta</taxon>
        <taxon>Tracheophyta</taxon>
        <taxon>Spermatophyta</taxon>
        <taxon>Magnoliopsida</taxon>
        <taxon>eudicotyledons</taxon>
        <taxon>Gunneridae</taxon>
        <taxon>Pentapetalae</taxon>
        <taxon>rosids</taxon>
        <taxon>malvids</taxon>
        <taxon>Sapindales</taxon>
        <taxon>Meliaceae</taxon>
        <taxon>Melia</taxon>
    </lineage>
</organism>
<comment type="caution">
    <text evidence="1">The sequence shown here is derived from an EMBL/GenBank/DDBJ whole genome shotgun (WGS) entry which is preliminary data.</text>
</comment>
<evidence type="ECO:0000313" key="1">
    <source>
        <dbReference type="EMBL" id="KAJ4706101.1"/>
    </source>
</evidence>
<protein>
    <submittedName>
        <fullName evidence="1">ABC transporter family protein</fullName>
    </submittedName>
</protein>
<gene>
    <name evidence="1" type="ORF">OWV82_019794</name>
</gene>
<dbReference type="EMBL" id="CM051404">
    <property type="protein sequence ID" value="KAJ4706101.1"/>
    <property type="molecule type" value="Genomic_DNA"/>
</dbReference>
<dbReference type="Proteomes" id="UP001164539">
    <property type="component" value="Chromosome 11"/>
</dbReference>
<accession>A0ACC1X3U5</accession>
<keyword evidence="2" id="KW-1185">Reference proteome</keyword>
<name>A0ACC1X3U5_MELAZ</name>